<proteinExistence type="predicted"/>
<comment type="caution">
    <text evidence="2">The sequence shown here is derived from an EMBL/GenBank/DDBJ whole genome shotgun (WGS) entry which is preliminary data.</text>
</comment>
<name>A0ABR8ZEN8_9FLAO</name>
<evidence type="ECO:0000313" key="2">
    <source>
        <dbReference type="EMBL" id="MBD8083746.1"/>
    </source>
</evidence>
<protein>
    <submittedName>
        <fullName evidence="2">Uncharacterized protein</fullName>
    </submittedName>
</protein>
<keyword evidence="3" id="KW-1185">Reference proteome</keyword>
<dbReference type="EMBL" id="JACYFS010000005">
    <property type="protein sequence ID" value="MBD8083746.1"/>
    <property type="molecule type" value="Genomic_DNA"/>
</dbReference>
<dbReference type="Proteomes" id="UP000637299">
    <property type="component" value="Unassembled WGS sequence"/>
</dbReference>
<accession>A0ABR8ZEN8</accession>
<organism evidence="2 3">
    <name type="scientific">Chryseobacterium caseinilyticum</name>
    <dbReference type="NCBI Taxonomy" id="2771428"/>
    <lineage>
        <taxon>Bacteria</taxon>
        <taxon>Pseudomonadati</taxon>
        <taxon>Bacteroidota</taxon>
        <taxon>Flavobacteriia</taxon>
        <taxon>Flavobacteriales</taxon>
        <taxon>Weeksellaceae</taxon>
        <taxon>Chryseobacterium group</taxon>
        <taxon>Chryseobacterium</taxon>
    </lineage>
</organism>
<feature type="signal peptide" evidence="1">
    <location>
        <begin position="1"/>
        <end position="18"/>
    </location>
</feature>
<gene>
    <name evidence="2" type="ORF">IC610_15100</name>
</gene>
<evidence type="ECO:0000256" key="1">
    <source>
        <dbReference type="SAM" id="SignalP"/>
    </source>
</evidence>
<reference evidence="2 3" key="1">
    <citation type="submission" date="2020-09" db="EMBL/GenBank/DDBJ databases">
        <title>Genome seq and assembly of Chryseobacterium sp.</title>
        <authorList>
            <person name="Chhetri G."/>
        </authorList>
    </citation>
    <scope>NUCLEOTIDE SEQUENCE [LARGE SCALE GENOMIC DNA]</scope>
    <source>
        <strain evidence="2 3">GCR10</strain>
    </source>
</reference>
<feature type="chain" id="PRO_5045990617" evidence="1">
    <location>
        <begin position="19"/>
        <end position="158"/>
    </location>
</feature>
<sequence>MKNLQLLLLCLFANLLFAQTKFDNEKLTLVQDIYHNSTRKNLNSFMEAKGYTVGDVEKGGEDGDAHSFKSEYTRVQVLYNPKGEMDGVVLLYAGAMNNVFIEMKIKDAGYTATEHSNVVDGIDFTRKQWSKKGKDTSFVTYGDEVEKIGFLGYGVFQE</sequence>
<keyword evidence="1" id="KW-0732">Signal</keyword>
<evidence type="ECO:0000313" key="3">
    <source>
        <dbReference type="Proteomes" id="UP000637299"/>
    </source>
</evidence>
<dbReference type="RefSeq" id="WP_191737605.1">
    <property type="nucleotide sequence ID" value="NZ_JACYFS010000005.1"/>
</dbReference>